<evidence type="ECO:0000256" key="1">
    <source>
        <dbReference type="SAM" id="MobiDB-lite"/>
    </source>
</evidence>
<dbReference type="RefSeq" id="WP_237683424.1">
    <property type="nucleotide sequence ID" value="NZ_JACCHL010000001.1"/>
</dbReference>
<evidence type="ECO:0000313" key="3">
    <source>
        <dbReference type="EMBL" id="NYH54875.1"/>
    </source>
</evidence>
<keyword evidence="2" id="KW-0812">Transmembrane</keyword>
<feature type="transmembrane region" description="Helical" evidence="2">
    <location>
        <begin position="6"/>
        <end position="31"/>
    </location>
</feature>
<accession>A0A7Y9XI49</accession>
<evidence type="ECO:0000313" key="4">
    <source>
        <dbReference type="Proteomes" id="UP000584931"/>
    </source>
</evidence>
<evidence type="ECO:0000256" key="2">
    <source>
        <dbReference type="SAM" id="Phobius"/>
    </source>
</evidence>
<evidence type="ECO:0008006" key="5">
    <source>
        <dbReference type="Google" id="ProtNLM"/>
    </source>
</evidence>
<dbReference type="AlphaFoldDB" id="A0A7Y9XI49"/>
<sequence>METGTMTVTVLVALAVVALAGGIAIAARFLLLPAWRTARLRKHFGTEYDHAVQDHDDTSAAERDLSARLRRRQDTELRALAVQEREAYADTWATVQQVFVDAPDRAVRDARALVSAVMADLGYPDPPPDEGFERRLRDLSVDHPAAVADVRGAQGAEHSTGPDRPHTEHLREVLVAHRGLVDALLGGGLRPAARGGPRPSSKGGPRPAPKQEDKGKDEQQQKGKEREREPEGER</sequence>
<organism evidence="3 4">
    <name type="scientific">Nocardiopsis sinuspersici</name>
    <dbReference type="NCBI Taxonomy" id="501010"/>
    <lineage>
        <taxon>Bacteria</taxon>
        <taxon>Bacillati</taxon>
        <taxon>Actinomycetota</taxon>
        <taxon>Actinomycetes</taxon>
        <taxon>Streptosporangiales</taxon>
        <taxon>Nocardiopsidaceae</taxon>
        <taxon>Nocardiopsis</taxon>
    </lineage>
</organism>
<feature type="region of interest" description="Disordered" evidence="1">
    <location>
        <begin position="186"/>
        <end position="234"/>
    </location>
</feature>
<feature type="compositionally biased region" description="Basic and acidic residues" evidence="1">
    <location>
        <begin position="209"/>
        <end position="234"/>
    </location>
</feature>
<protein>
    <recommendedName>
        <fullName evidence="5">Secreted protein</fullName>
    </recommendedName>
</protein>
<proteinExistence type="predicted"/>
<comment type="caution">
    <text evidence="3">The sequence shown here is derived from an EMBL/GenBank/DDBJ whole genome shotgun (WGS) entry which is preliminary data.</text>
</comment>
<reference evidence="3 4" key="1">
    <citation type="submission" date="2020-07" db="EMBL/GenBank/DDBJ databases">
        <title>Sequencing the genomes of 1000 actinobacteria strains.</title>
        <authorList>
            <person name="Klenk H.-P."/>
        </authorList>
    </citation>
    <scope>NUCLEOTIDE SEQUENCE [LARGE SCALE GENOMIC DNA]</scope>
    <source>
        <strain evidence="3 4">DSM 45278</strain>
    </source>
</reference>
<feature type="compositionally biased region" description="Low complexity" evidence="1">
    <location>
        <begin position="190"/>
        <end position="205"/>
    </location>
</feature>
<name>A0A7Y9XI49_9ACTN</name>
<dbReference type="Proteomes" id="UP000584931">
    <property type="component" value="Unassembled WGS sequence"/>
</dbReference>
<keyword evidence="2" id="KW-0472">Membrane</keyword>
<dbReference type="EMBL" id="JACCHL010000001">
    <property type="protein sequence ID" value="NYH54875.1"/>
    <property type="molecule type" value="Genomic_DNA"/>
</dbReference>
<gene>
    <name evidence="3" type="ORF">HNR06_004464</name>
</gene>
<keyword evidence="2" id="KW-1133">Transmembrane helix</keyword>